<keyword evidence="2" id="KW-1185">Reference proteome</keyword>
<gene>
    <name evidence="1" type="ORF">FJR03_10530</name>
</gene>
<dbReference type="Proteomes" id="UP000593910">
    <property type="component" value="Chromosome"/>
</dbReference>
<organism evidence="1 2">
    <name type="scientific">Sulfurimonas marina</name>
    <dbReference type="NCBI Taxonomy" id="2590551"/>
    <lineage>
        <taxon>Bacteria</taxon>
        <taxon>Pseudomonadati</taxon>
        <taxon>Campylobacterota</taxon>
        <taxon>Epsilonproteobacteria</taxon>
        <taxon>Campylobacterales</taxon>
        <taxon>Sulfurimonadaceae</taxon>
        <taxon>Sulfurimonas</taxon>
    </lineage>
</organism>
<sequence>MLNGFDKIINRLKMQEEFYSSAWEVEVASFYLNKGYQVEFIEEGKDKSPDLKITTDENKTFWAECKCRDIYTERDKKINKFWDDLESALLRNLGPNKINAFIIIKSLRDPEAKELDTLKTFLFTCINSACKSIKKIHSFIEPITKNYEIAITILSQPDEEITSSSLTFNLSEKLDRMKHSCDFQINQNNKPIIKNPIFIGFKNVKESDKVSGIIDGFKKAVKQLPEEGPGVVWIKVPDNAWNDNLEKSFLEAEALLKSKFTKGQNTRVNVVHLLTRLIHKIENEENNGLSYKPLVLSVENKNPKVNFLEN</sequence>
<name>A0A7M1AXU7_9BACT</name>
<protein>
    <recommendedName>
        <fullName evidence="3">Restriction endonuclease</fullName>
    </recommendedName>
</protein>
<evidence type="ECO:0000313" key="2">
    <source>
        <dbReference type="Proteomes" id="UP000593910"/>
    </source>
</evidence>
<dbReference type="AlphaFoldDB" id="A0A7M1AXU7"/>
<accession>A0A7M1AXU7</accession>
<evidence type="ECO:0008006" key="3">
    <source>
        <dbReference type="Google" id="ProtNLM"/>
    </source>
</evidence>
<dbReference type="EMBL" id="CP041165">
    <property type="protein sequence ID" value="QOP42146.1"/>
    <property type="molecule type" value="Genomic_DNA"/>
</dbReference>
<evidence type="ECO:0000313" key="1">
    <source>
        <dbReference type="EMBL" id="QOP42146.1"/>
    </source>
</evidence>
<dbReference type="RefSeq" id="WP_193113467.1">
    <property type="nucleotide sequence ID" value="NZ_CP041165.1"/>
</dbReference>
<dbReference type="KEGG" id="smax:FJR03_10530"/>
<proteinExistence type="predicted"/>
<reference evidence="1 2" key="1">
    <citation type="submission" date="2019-06" db="EMBL/GenBank/DDBJ databases">
        <title>Sulfurimonas gotlandica sp. nov., a chemoautotrophic and psychrotolerant epsilonproteobacterium isolated from a pelagic redoxcline, and an emended description of the genus Sulfurimonas.</title>
        <authorList>
            <person name="Wang S."/>
            <person name="Jiang L."/>
            <person name="Shao Z."/>
        </authorList>
    </citation>
    <scope>NUCLEOTIDE SEQUENCE [LARGE SCALE GENOMIC DNA]</scope>
    <source>
        <strain evidence="1 2">B2</strain>
    </source>
</reference>